<feature type="region of interest" description="Disordered" evidence="1">
    <location>
        <begin position="6"/>
        <end position="25"/>
    </location>
</feature>
<accession>D8LG56</accession>
<protein>
    <recommendedName>
        <fullName evidence="4">Tudor-knot domain-containing protein</fullName>
    </recommendedName>
</protein>
<dbReference type="OrthoDB" id="428577at2759"/>
<sequence length="212" mass="24030">MDRRLCFASQGMGDENPPGPSEFGHHKMEREASAEVGMKRKRPWNLVRQEHKAYFAVLAVLFQPTACQEASPEMLDARRDILKRLKKELHIPDSVSDAVHGALKSDKPLQWQRSLVALQGKVKAKLPEHAPLMLGNLELCVGADVDVKDFQKNWLPGKINGLQGSSLCIHYHGWANKWDEWVDVSHGRVAPRETYTSKAAWGRRKHNGKQRL</sequence>
<dbReference type="EMBL" id="FN649748">
    <property type="protein sequence ID" value="CBN78955.1"/>
    <property type="molecule type" value="Genomic_DNA"/>
</dbReference>
<evidence type="ECO:0000256" key="1">
    <source>
        <dbReference type="SAM" id="MobiDB-lite"/>
    </source>
</evidence>
<dbReference type="eggNOG" id="ENOG502SBPI">
    <property type="taxonomic scope" value="Eukaryota"/>
</dbReference>
<organism evidence="2 3">
    <name type="scientific">Ectocarpus siliculosus</name>
    <name type="common">Brown alga</name>
    <name type="synonym">Conferva siliculosa</name>
    <dbReference type="NCBI Taxonomy" id="2880"/>
    <lineage>
        <taxon>Eukaryota</taxon>
        <taxon>Sar</taxon>
        <taxon>Stramenopiles</taxon>
        <taxon>Ochrophyta</taxon>
        <taxon>PX clade</taxon>
        <taxon>Phaeophyceae</taxon>
        <taxon>Ectocarpales</taxon>
        <taxon>Ectocarpaceae</taxon>
        <taxon>Ectocarpus</taxon>
    </lineage>
</organism>
<dbReference type="EMBL" id="FN648120">
    <property type="protein sequence ID" value="CBN78955.1"/>
    <property type="molecule type" value="Genomic_DNA"/>
</dbReference>
<dbReference type="InParanoid" id="D8LG56"/>
<dbReference type="SUPFAM" id="SSF63748">
    <property type="entry name" value="Tudor/PWWP/MBT"/>
    <property type="match status" value="1"/>
</dbReference>
<dbReference type="AlphaFoldDB" id="D8LG56"/>
<dbReference type="CDD" id="cd20104">
    <property type="entry name" value="MBT_PHF20L1-like"/>
    <property type="match status" value="1"/>
</dbReference>
<evidence type="ECO:0008006" key="4">
    <source>
        <dbReference type="Google" id="ProtNLM"/>
    </source>
</evidence>
<gene>
    <name evidence="2" type="ORF">Esi_0157_0051</name>
</gene>
<keyword evidence="3" id="KW-1185">Reference proteome</keyword>
<name>D8LG56_ECTSI</name>
<dbReference type="Gene3D" id="2.30.30.140">
    <property type="match status" value="1"/>
</dbReference>
<proteinExistence type="predicted"/>
<reference evidence="2 3" key="1">
    <citation type="journal article" date="2010" name="Nature">
        <title>The Ectocarpus genome and the independent evolution of multicellularity in brown algae.</title>
        <authorList>
            <person name="Cock J.M."/>
            <person name="Sterck L."/>
            <person name="Rouze P."/>
            <person name="Scornet D."/>
            <person name="Allen A.E."/>
            <person name="Amoutzias G."/>
            <person name="Anthouard V."/>
            <person name="Artiguenave F."/>
            <person name="Aury J.M."/>
            <person name="Badger J.H."/>
            <person name="Beszteri B."/>
            <person name="Billiau K."/>
            <person name="Bonnet E."/>
            <person name="Bothwell J.H."/>
            <person name="Bowler C."/>
            <person name="Boyen C."/>
            <person name="Brownlee C."/>
            <person name="Carrano C.J."/>
            <person name="Charrier B."/>
            <person name="Cho G.Y."/>
            <person name="Coelho S.M."/>
            <person name="Collen J."/>
            <person name="Corre E."/>
            <person name="Da Silva C."/>
            <person name="Delage L."/>
            <person name="Delaroque N."/>
            <person name="Dittami S.M."/>
            <person name="Doulbeau S."/>
            <person name="Elias M."/>
            <person name="Farnham G."/>
            <person name="Gachon C.M."/>
            <person name="Gschloessl B."/>
            <person name="Heesch S."/>
            <person name="Jabbari K."/>
            <person name="Jubin C."/>
            <person name="Kawai H."/>
            <person name="Kimura K."/>
            <person name="Kloareg B."/>
            <person name="Kupper F.C."/>
            <person name="Lang D."/>
            <person name="Le Bail A."/>
            <person name="Leblanc C."/>
            <person name="Lerouge P."/>
            <person name="Lohr M."/>
            <person name="Lopez P.J."/>
            <person name="Martens C."/>
            <person name="Maumus F."/>
            <person name="Michel G."/>
            <person name="Miranda-Saavedra D."/>
            <person name="Morales J."/>
            <person name="Moreau H."/>
            <person name="Motomura T."/>
            <person name="Nagasato C."/>
            <person name="Napoli C.A."/>
            <person name="Nelson D.R."/>
            <person name="Nyvall-Collen P."/>
            <person name="Peters A.F."/>
            <person name="Pommier C."/>
            <person name="Potin P."/>
            <person name="Poulain J."/>
            <person name="Quesneville H."/>
            <person name="Read B."/>
            <person name="Rensing S.A."/>
            <person name="Ritter A."/>
            <person name="Rousvoal S."/>
            <person name="Samanta M."/>
            <person name="Samson G."/>
            <person name="Schroeder D.C."/>
            <person name="Segurens B."/>
            <person name="Strittmatter M."/>
            <person name="Tonon T."/>
            <person name="Tregear J.W."/>
            <person name="Valentin K."/>
            <person name="von Dassow P."/>
            <person name="Yamagishi T."/>
            <person name="Van de Peer Y."/>
            <person name="Wincker P."/>
        </authorList>
    </citation>
    <scope>NUCLEOTIDE SEQUENCE [LARGE SCALE GENOMIC DNA]</scope>
    <source>
        <strain evidence="3">Ec32 / CCAP1310/4</strain>
    </source>
</reference>
<evidence type="ECO:0000313" key="2">
    <source>
        <dbReference type="EMBL" id="CBN78955.1"/>
    </source>
</evidence>
<dbReference type="Proteomes" id="UP000002630">
    <property type="component" value="Linkage Group LG23"/>
</dbReference>
<evidence type="ECO:0000313" key="3">
    <source>
        <dbReference type="Proteomes" id="UP000002630"/>
    </source>
</evidence>